<evidence type="ECO:0000313" key="1">
    <source>
        <dbReference type="EMBL" id="QTA88022.1"/>
    </source>
</evidence>
<protein>
    <submittedName>
        <fullName evidence="1">Uncharacterized protein</fullName>
    </submittedName>
</protein>
<reference evidence="1" key="1">
    <citation type="journal article" date="2021" name="Microb. Physiol.">
        <title>Proteogenomic Insights into the Physiology of Marine, Sulfate-Reducing, Filamentous Desulfonema limicola and Desulfonema magnum.</title>
        <authorList>
            <person name="Schnaars V."/>
            <person name="Wohlbrand L."/>
            <person name="Scheve S."/>
            <person name="Hinrichs C."/>
            <person name="Reinhardt R."/>
            <person name="Rabus R."/>
        </authorList>
    </citation>
    <scope>NUCLEOTIDE SEQUENCE</scope>
    <source>
        <strain evidence="1">4be13</strain>
    </source>
</reference>
<keyword evidence="2" id="KW-1185">Reference proteome</keyword>
<dbReference type="Proteomes" id="UP000663722">
    <property type="component" value="Chromosome"/>
</dbReference>
<accession>A0A975BMK2</accession>
<dbReference type="AlphaFoldDB" id="A0A975BMK2"/>
<proteinExistence type="predicted"/>
<dbReference type="EMBL" id="CP061800">
    <property type="protein sequence ID" value="QTA88022.1"/>
    <property type="molecule type" value="Genomic_DNA"/>
</dbReference>
<organism evidence="1 2">
    <name type="scientific">Desulfonema magnum</name>
    <dbReference type="NCBI Taxonomy" id="45655"/>
    <lineage>
        <taxon>Bacteria</taxon>
        <taxon>Pseudomonadati</taxon>
        <taxon>Thermodesulfobacteriota</taxon>
        <taxon>Desulfobacteria</taxon>
        <taxon>Desulfobacterales</taxon>
        <taxon>Desulfococcaceae</taxon>
        <taxon>Desulfonema</taxon>
    </lineage>
</organism>
<dbReference type="KEGG" id="dmm:dnm_040620"/>
<sequence length="46" mass="5150">MCGEKFDPDVRKNCKKACGFASVSSLSEKSKIQPIFFLTKNKIIVI</sequence>
<evidence type="ECO:0000313" key="2">
    <source>
        <dbReference type="Proteomes" id="UP000663722"/>
    </source>
</evidence>
<name>A0A975BMK2_9BACT</name>
<gene>
    <name evidence="1" type="ORF">dnm_040620</name>
</gene>